<dbReference type="WBParaSite" id="nRc.2.0.1.t32744-RA">
    <property type="protein sequence ID" value="nRc.2.0.1.t32744-RA"/>
    <property type="gene ID" value="nRc.2.0.1.g32744"/>
</dbReference>
<dbReference type="InterPro" id="IPR000719">
    <property type="entry name" value="Prot_kinase_dom"/>
</dbReference>
<sequence length="412" mass="47343">MDFLCCVWPHRSEDVNKVKYRRKTAWSNYYVLIQPHMRSCFFYQIFLADYSIPERNMGENQSILSHEPRYRSTANRRKVGRVLKVPPNDMSCDTLVYAHQASPSSSAGRILDVHNNNNNNHNCQSSSSSSSKATTTEKVEFTTFTKNVKKNKFLKIPKSLTNNNFCFSPPPSRKTSVAFIFPFLREDLTPLTRSIHEDYKISSKAVLGIGFNGKVVECVRKKIGQKCALKVLKESERARCEAELHWLVSECPNIVTMLDVYENRTHRTKYILMVMEYMDGGELFSRIKDRVQIPLTEREVANIMFEICSAVEYLHDANIAHRDIKASFKNFRPSISGPSSLLPENLLYASRKKDAVLKLTDFGFAKRVDSNDENSLRTPCFTPYYVPPEILGSEKYDKSCDIWSLGVVMYIL</sequence>
<dbReference type="Proteomes" id="UP000887565">
    <property type="component" value="Unplaced"/>
</dbReference>
<keyword evidence="14" id="KW-1185">Reference proteome</keyword>
<dbReference type="AlphaFoldDB" id="A0A915K233"/>
<evidence type="ECO:0000256" key="6">
    <source>
        <dbReference type="ARBA" id="ARBA00022741"/>
    </source>
</evidence>
<evidence type="ECO:0000313" key="14">
    <source>
        <dbReference type="Proteomes" id="UP000887565"/>
    </source>
</evidence>
<dbReference type="FunFam" id="3.30.200.20:FF:000156">
    <property type="entry name" value="MAP kinase-activated protein kinase 3"/>
    <property type="match status" value="1"/>
</dbReference>
<name>A0A915K233_ROMCU</name>
<evidence type="ECO:0000256" key="8">
    <source>
        <dbReference type="ARBA" id="ARBA00022840"/>
    </source>
</evidence>
<keyword evidence="6 11" id="KW-0547">Nucleotide-binding</keyword>
<evidence type="ECO:0000313" key="15">
    <source>
        <dbReference type="WBParaSite" id="nRc.2.0.1.t32744-RA"/>
    </source>
</evidence>
<keyword evidence="7" id="KW-0418">Kinase</keyword>
<dbReference type="Pfam" id="PF00069">
    <property type="entry name" value="Pkinase"/>
    <property type="match status" value="2"/>
</dbReference>
<dbReference type="GO" id="GO:0004674">
    <property type="term" value="F:protein serine/threonine kinase activity"/>
    <property type="evidence" value="ECO:0007669"/>
    <property type="project" value="UniProtKB-KW"/>
</dbReference>
<dbReference type="SUPFAM" id="SSF56112">
    <property type="entry name" value="Protein kinase-like (PK-like)"/>
    <property type="match status" value="1"/>
</dbReference>
<feature type="region of interest" description="Disordered" evidence="12">
    <location>
        <begin position="115"/>
        <end position="134"/>
    </location>
</feature>
<comment type="catalytic activity">
    <reaction evidence="9">
        <text>L-threonyl-[protein] + ATP = O-phospho-L-threonyl-[protein] + ADP + H(+)</text>
        <dbReference type="Rhea" id="RHEA:46608"/>
        <dbReference type="Rhea" id="RHEA-COMP:11060"/>
        <dbReference type="Rhea" id="RHEA-COMP:11605"/>
        <dbReference type="ChEBI" id="CHEBI:15378"/>
        <dbReference type="ChEBI" id="CHEBI:30013"/>
        <dbReference type="ChEBI" id="CHEBI:30616"/>
        <dbReference type="ChEBI" id="CHEBI:61977"/>
        <dbReference type="ChEBI" id="CHEBI:456216"/>
        <dbReference type="EC" id="2.7.11.1"/>
    </reaction>
</comment>
<dbReference type="EC" id="2.7.11.1" evidence="2"/>
<feature type="domain" description="Protein kinase" evidence="13">
    <location>
        <begin position="201"/>
        <end position="412"/>
    </location>
</feature>
<feature type="binding site" evidence="11">
    <location>
        <position position="230"/>
    </location>
    <ligand>
        <name>ATP</name>
        <dbReference type="ChEBI" id="CHEBI:30616"/>
    </ligand>
</feature>
<evidence type="ECO:0000256" key="5">
    <source>
        <dbReference type="ARBA" id="ARBA00022679"/>
    </source>
</evidence>
<comment type="catalytic activity">
    <reaction evidence="10">
        <text>L-seryl-[protein] + ATP = O-phospho-L-seryl-[protein] + ADP + H(+)</text>
        <dbReference type="Rhea" id="RHEA:17989"/>
        <dbReference type="Rhea" id="RHEA-COMP:9863"/>
        <dbReference type="Rhea" id="RHEA-COMP:11604"/>
        <dbReference type="ChEBI" id="CHEBI:15378"/>
        <dbReference type="ChEBI" id="CHEBI:29999"/>
        <dbReference type="ChEBI" id="CHEBI:30616"/>
        <dbReference type="ChEBI" id="CHEBI:83421"/>
        <dbReference type="ChEBI" id="CHEBI:456216"/>
        <dbReference type="EC" id="2.7.11.1"/>
    </reaction>
</comment>
<evidence type="ECO:0000256" key="9">
    <source>
        <dbReference type="ARBA" id="ARBA00047899"/>
    </source>
</evidence>
<proteinExistence type="inferred from homology"/>
<protein>
    <recommendedName>
        <fullName evidence="2">non-specific serine/threonine protein kinase</fullName>
        <ecNumber evidence="2">2.7.11.1</ecNumber>
    </recommendedName>
</protein>
<dbReference type="Gene3D" id="3.30.200.20">
    <property type="entry name" value="Phosphorylase Kinase, domain 1"/>
    <property type="match status" value="1"/>
</dbReference>
<keyword evidence="5" id="KW-0808">Transferase</keyword>
<evidence type="ECO:0000256" key="11">
    <source>
        <dbReference type="PROSITE-ProRule" id="PRU10141"/>
    </source>
</evidence>
<accession>A0A915K233</accession>
<dbReference type="InterPro" id="IPR011009">
    <property type="entry name" value="Kinase-like_dom_sf"/>
</dbReference>
<keyword evidence="4" id="KW-0597">Phosphoprotein</keyword>
<dbReference type="PROSITE" id="PS50011">
    <property type="entry name" value="PROTEIN_KINASE_DOM"/>
    <property type="match status" value="1"/>
</dbReference>
<dbReference type="GO" id="GO:0035095">
    <property type="term" value="P:behavioral response to nicotine"/>
    <property type="evidence" value="ECO:0007669"/>
    <property type="project" value="UniProtKB-ARBA"/>
</dbReference>
<evidence type="ECO:0000256" key="7">
    <source>
        <dbReference type="ARBA" id="ARBA00022777"/>
    </source>
</evidence>
<dbReference type="Gene3D" id="1.10.510.10">
    <property type="entry name" value="Transferase(Phosphotransferase) domain 1"/>
    <property type="match status" value="1"/>
</dbReference>
<evidence type="ECO:0000256" key="4">
    <source>
        <dbReference type="ARBA" id="ARBA00022553"/>
    </source>
</evidence>
<dbReference type="PROSITE" id="PS00107">
    <property type="entry name" value="PROTEIN_KINASE_ATP"/>
    <property type="match status" value="1"/>
</dbReference>
<organism evidence="14 15">
    <name type="scientific">Romanomermis culicivorax</name>
    <name type="common">Nematode worm</name>
    <dbReference type="NCBI Taxonomy" id="13658"/>
    <lineage>
        <taxon>Eukaryota</taxon>
        <taxon>Metazoa</taxon>
        <taxon>Ecdysozoa</taxon>
        <taxon>Nematoda</taxon>
        <taxon>Enoplea</taxon>
        <taxon>Dorylaimia</taxon>
        <taxon>Mermithida</taxon>
        <taxon>Mermithoidea</taxon>
        <taxon>Mermithidae</taxon>
        <taxon>Romanomermis</taxon>
    </lineage>
</organism>
<evidence type="ECO:0000256" key="3">
    <source>
        <dbReference type="ARBA" id="ARBA00022527"/>
    </source>
</evidence>
<evidence type="ECO:0000259" key="13">
    <source>
        <dbReference type="PROSITE" id="PS50011"/>
    </source>
</evidence>
<reference evidence="15" key="1">
    <citation type="submission" date="2022-11" db="UniProtKB">
        <authorList>
            <consortium name="WormBaseParasite"/>
        </authorList>
    </citation>
    <scope>IDENTIFICATION</scope>
</reference>
<evidence type="ECO:0000256" key="1">
    <source>
        <dbReference type="ARBA" id="ARBA00006692"/>
    </source>
</evidence>
<dbReference type="GO" id="GO:0005524">
    <property type="term" value="F:ATP binding"/>
    <property type="evidence" value="ECO:0007669"/>
    <property type="project" value="UniProtKB-UniRule"/>
</dbReference>
<dbReference type="InterPro" id="IPR017441">
    <property type="entry name" value="Protein_kinase_ATP_BS"/>
</dbReference>
<keyword evidence="3" id="KW-0723">Serine/threonine-protein kinase</keyword>
<evidence type="ECO:0000256" key="10">
    <source>
        <dbReference type="ARBA" id="ARBA00048679"/>
    </source>
</evidence>
<evidence type="ECO:0000256" key="12">
    <source>
        <dbReference type="SAM" id="MobiDB-lite"/>
    </source>
</evidence>
<evidence type="ECO:0000256" key="2">
    <source>
        <dbReference type="ARBA" id="ARBA00012513"/>
    </source>
</evidence>
<keyword evidence="8 11" id="KW-0067">ATP-binding</keyword>
<dbReference type="PANTHER" id="PTHR24347">
    <property type="entry name" value="SERINE/THREONINE-PROTEIN KINASE"/>
    <property type="match status" value="1"/>
</dbReference>
<comment type="similarity">
    <text evidence="1">Belongs to the protein kinase superfamily. CAMK Ser/Thr protein kinase family.</text>
</comment>